<evidence type="ECO:0000256" key="8">
    <source>
        <dbReference type="ARBA" id="ARBA00023145"/>
    </source>
</evidence>
<reference evidence="16" key="1">
    <citation type="journal article" date="2016" name="Nature">
        <title>The genome of the seagrass Zostera marina reveals angiosperm adaptation to the sea.</title>
        <authorList>
            <person name="Olsen J.L."/>
            <person name="Rouze P."/>
            <person name="Verhelst B."/>
            <person name="Lin Y.-C."/>
            <person name="Bayer T."/>
            <person name="Collen J."/>
            <person name="Dattolo E."/>
            <person name="De Paoli E."/>
            <person name="Dittami S."/>
            <person name="Maumus F."/>
            <person name="Michel G."/>
            <person name="Kersting A."/>
            <person name="Lauritano C."/>
            <person name="Lohaus R."/>
            <person name="Toepel M."/>
            <person name="Tonon T."/>
            <person name="Vanneste K."/>
            <person name="Amirebrahimi M."/>
            <person name="Brakel J."/>
            <person name="Bostroem C."/>
            <person name="Chovatia M."/>
            <person name="Grimwood J."/>
            <person name="Jenkins J.W."/>
            <person name="Jueterbock A."/>
            <person name="Mraz A."/>
            <person name="Stam W.T."/>
            <person name="Tice H."/>
            <person name="Bornberg-Bauer E."/>
            <person name="Green P.J."/>
            <person name="Pearson G.A."/>
            <person name="Procaccini G."/>
            <person name="Duarte C.M."/>
            <person name="Schmutz J."/>
            <person name="Reusch T.B.H."/>
            <person name="Van de Peer Y."/>
        </authorList>
    </citation>
    <scope>NUCLEOTIDE SEQUENCE [LARGE SCALE GENOMIC DNA]</scope>
    <source>
        <strain evidence="16">cv. Finnish</strain>
    </source>
</reference>
<protein>
    <submittedName>
        <fullName evidence="15">Matrix metalloproteinase-9</fullName>
    </submittedName>
</protein>
<comment type="caution">
    <text evidence="15">The sequence shown here is derived from an EMBL/GenBank/DDBJ whole genome shotgun (WGS) entry which is preliminary data.</text>
</comment>
<feature type="binding site" evidence="11">
    <location>
        <position position="231"/>
    </location>
    <ligand>
        <name>Ca(2+)</name>
        <dbReference type="ChEBI" id="CHEBI:29108"/>
        <label>3</label>
    </ligand>
</feature>
<dbReference type="CDD" id="cd04278">
    <property type="entry name" value="ZnMc_MMP"/>
    <property type="match status" value="1"/>
</dbReference>
<dbReference type="GO" id="GO:0030574">
    <property type="term" value="P:collagen catabolic process"/>
    <property type="evidence" value="ECO:0000318"/>
    <property type="project" value="GO_Central"/>
</dbReference>
<dbReference type="InterPro" id="IPR002477">
    <property type="entry name" value="Peptidoglycan-bd-like"/>
</dbReference>
<keyword evidence="12" id="KW-1133">Transmembrane helix</keyword>
<keyword evidence="11" id="KW-0106">Calcium</keyword>
<dbReference type="Pfam" id="PF01471">
    <property type="entry name" value="PG_binding_1"/>
    <property type="match status" value="1"/>
</dbReference>
<dbReference type="SMART" id="SM00235">
    <property type="entry name" value="ZnMc"/>
    <property type="match status" value="1"/>
</dbReference>
<evidence type="ECO:0000256" key="1">
    <source>
        <dbReference type="ARBA" id="ARBA00009614"/>
    </source>
</evidence>
<keyword evidence="7" id="KW-0482">Metalloprotease</keyword>
<comment type="cofactor">
    <cofactor evidence="11">
        <name>Ca(2+)</name>
        <dbReference type="ChEBI" id="CHEBI:29108"/>
    </cofactor>
    <text evidence="11">Can bind about 5 Ca(2+) ions per subunit.</text>
</comment>
<feature type="signal peptide" evidence="13">
    <location>
        <begin position="1"/>
        <end position="23"/>
    </location>
</feature>
<keyword evidence="9" id="KW-0325">Glycoprotein</keyword>
<accession>A0A0K9P805</accession>
<evidence type="ECO:0000313" key="15">
    <source>
        <dbReference type="EMBL" id="KMZ65158.1"/>
    </source>
</evidence>
<dbReference type="SUPFAM" id="SSF55486">
    <property type="entry name" value="Metalloproteases ('zincins'), catalytic domain"/>
    <property type="match status" value="1"/>
</dbReference>
<keyword evidence="5" id="KW-0378">Hydrolase</keyword>
<evidence type="ECO:0000256" key="6">
    <source>
        <dbReference type="ARBA" id="ARBA00022833"/>
    </source>
</evidence>
<dbReference type="AlphaFoldDB" id="A0A0K9P805"/>
<dbReference type="GO" id="GO:0004222">
    <property type="term" value="F:metalloendopeptidase activity"/>
    <property type="evidence" value="ECO:0000318"/>
    <property type="project" value="GO_Central"/>
</dbReference>
<keyword evidence="4 13" id="KW-0732">Signal</keyword>
<comment type="similarity">
    <text evidence="1">Belongs to the peptidase M10A family. Matrix metalloproteinases (MMPs) subfamily.</text>
</comment>
<proteinExistence type="inferred from homology"/>
<sequence>MKSFFVFLSIFFFLFSTTSQCKSTEFSSISFNPWQAFLNLAGCHMGSNNTFGLSYLKRYLSNFGYLPHSNEYDDKFDKTFQAAILLYQQNFDLNTTGLLDRRTIDLMIVPRCGVPDIVNGTTMMHGRRKMYSYFPTKPIWPKHHLTYTFLPNPDVPIPTTVLQTVFSRSFSRWSEATLLTFAEVKTVDEADIVLEFLKLDHGDGEPFDGMLGTLAHAFSPDDGRLHFDASELWTAVKDDAASEELFNSRAAVDLESVAVHEIGHLLGLGHSSVVNSVMYPSIRTQMRRVYLEADDIDGIQSLYGVNLDYNGTYSGTMVQDDHVGDSSSASKAVNSVIWKNLLIVVVLPLMFYLTLFKK</sequence>
<keyword evidence="12" id="KW-0812">Transmembrane</keyword>
<evidence type="ECO:0000256" key="2">
    <source>
        <dbReference type="ARBA" id="ARBA00022670"/>
    </source>
</evidence>
<evidence type="ECO:0000256" key="5">
    <source>
        <dbReference type="ARBA" id="ARBA00022801"/>
    </source>
</evidence>
<evidence type="ECO:0000259" key="14">
    <source>
        <dbReference type="SMART" id="SM00235"/>
    </source>
</evidence>
<evidence type="ECO:0000256" key="3">
    <source>
        <dbReference type="ARBA" id="ARBA00022723"/>
    </source>
</evidence>
<name>A0A0K9P805_ZOSMR</name>
<evidence type="ECO:0000256" key="4">
    <source>
        <dbReference type="ARBA" id="ARBA00022729"/>
    </source>
</evidence>
<dbReference type="Gene3D" id="3.40.390.10">
    <property type="entry name" value="Collagenase (Catalytic Domain)"/>
    <property type="match status" value="1"/>
</dbReference>
<dbReference type="InterPro" id="IPR033739">
    <property type="entry name" value="M10A_MMP"/>
</dbReference>
<feature type="transmembrane region" description="Helical" evidence="12">
    <location>
        <begin position="336"/>
        <end position="356"/>
    </location>
</feature>
<evidence type="ECO:0000256" key="10">
    <source>
        <dbReference type="PIRSR" id="PIRSR621190-1"/>
    </source>
</evidence>
<dbReference type="GO" id="GO:0030198">
    <property type="term" value="P:extracellular matrix organization"/>
    <property type="evidence" value="ECO:0000318"/>
    <property type="project" value="GO_Central"/>
</dbReference>
<keyword evidence="8" id="KW-0865">Zymogen</keyword>
<gene>
    <name evidence="15" type="ORF">ZOSMA_334G00050</name>
</gene>
<feature type="binding site" evidence="11">
    <location>
        <position position="226"/>
    </location>
    <ligand>
        <name>Zn(2+)</name>
        <dbReference type="ChEBI" id="CHEBI:29105"/>
        <label>1</label>
    </ligand>
</feature>
<feature type="binding site" evidence="11">
    <location>
        <position position="209"/>
    </location>
    <ligand>
        <name>Ca(2+)</name>
        <dbReference type="ChEBI" id="CHEBI:29108"/>
        <label>3</label>
    </ligand>
</feature>
<dbReference type="OrthoDB" id="406838at2759"/>
<evidence type="ECO:0000256" key="7">
    <source>
        <dbReference type="ARBA" id="ARBA00023049"/>
    </source>
</evidence>
<dbReference type="GO" id="GO:0031012">
    <property type="term" value="C:extracellular matrix"/>
    <property type="evidence" value="ECO:0007669"/>
    <property type="project" value="InterPro"/>
</dbReference>
<feature type="domain" description="Peptidase metallopeptidase" evidence="14">
    <location>
        <begin position="136"/>
        <end position="305"/>
    </location>
</feature>
<dbReference type="InterPro" id="IPR036365">
    <property type="entry name" value="PGBD-like_sf"/>
</dbReference>
<dbReference type="GO" id="GO:0006508">
    <property type="term" value="P:proteolysis"/>
    <property type="evidence" value="ECO:0007669"/>
    <property type="project" value="UniProtKB-KW"/>
</dbReference>
<dbReference type="STRING" id="29655.A0A0K9P805"/>
<dbReference type="Proteomes" id="UP000036987">
    <property type="component" value="Unassembled WGS sequence"/>
</dbReference>
<evidence type="ECO:0000256" key="12">
    <source>
        <dbReference type="SAM" id="Phobius"/>
    </source>
</evidence>
<dbReference type="PROSITE" id="PS00546">
    <property type="entry name" value="CYSTEINE_SWITCH"/>
    <property type="match status" value="1"/>
</dbReference>
<dbReference type="PANTHER" id="PTHR10201">
    <property type="entry name" value="MATRIX METALLOPROTEINASE"/>
    <property type="match status" value="1"/>
</dbReference>
<keyword evidence="16" id="KW-1185">Reference proteome</keyword>
<feature type="active site" evidence="10">
    <location>
        <position position="261"/>
    </location>
</feature>
<dbReference type="FunFam" id="3.40.390.10:FF:000018">
    <property type="entry name" value="Metalloendoproteinase 1"/>
    <property type="match status" value="1"/>
</dbReference>
<dbReference type="InterPro" id="IPR001818">
    <property type="entry name" value="Pept_M10_metallopeptidase"/>
</dbReference>
<feature type="binding site" evidence="11">
    <location>
        <position position="216"/>
    </location>
    <ligand>
        <name>Zn(2+)</name>
        <dbReference type="ChEBI" id="CHEBI:29105"/>
        <label>1</label>
    </ligand>
</feature>
<keyword evidence="6 11" id="KW-0862">Zinc</keyword>
<keyword evidence="2" id="KW-0645">Protease</keyword>
<dbReference type="InterPro" id="IPR021190">
    <property type="entry name" value="Pept_M10A"/>
</dbReference>
<dbReference type="GO" id="GO:0008270">
    <property type="term" value="F:zinc ion binding"/>
    <property type="evidence" value="ECO:0007669"/>
    <property type="project" value="InterPro"/>
</dbReference>
<feature type="binding site" description="in inhibited form" evidence="11">
    <location>
        <position position="112"/>
    </location>
    <ligand>
        <name>Zn(2+)</name>
        <dbReference type="ChEBI" id="CHEBI:29105"/>
        <label>2</label>
        <note>catalytic</note>
    </ligand>
</feature>
<evidence type="ECO:0000256" key="11">
    <source>
        <dbReference type="PIRSR" id="PIRSR621190-2"/>
    </source>
</evidence>
<dbReference type="OMA" id="CHIGENI"/>
<feature type="binding site" evidence="11">
    <location>
        <position position="208"/>
    </location>
    <ligand>
        <name>Ca(2+)</name>
        <dbReference type="ChEBI" id="CHEBI:29108"/>
        <label>3</label>
    </ligand>
</feature>
<organism evidence="15 16">
    <name type="scientific">Zostera marina</name>
    <name type="common">Eelgrass</name>
    <dbReference type="NCBI Taxonomy" id="29655"/>
    <lineage>
        <taxon>Eukaryota</taxon>
        <taxon>Viridiplantae</taxon>
        <taxon>Streptophyta</taxon>
        <taxon>Embryophyta</taxon>
        <taxon>Tracheophyta</taxon>
        <taxon>Spermatophyta</taxon>
        <taxon>Magnoliopsida</taxon>
        <taxon>Liliopsida</taxon>
        <taxon>Zosteraceae</taxon>
        <taxon>Zostera</taxon>
    </lineage>
</organism>
<comment type="cofactor">
    <cofactor evidence="11">
        <name>Zn(2+)</name>
        <dbReference type="ChEBI" id="CHEBI:29105"/>
    </cofactor>
    <text evidence="11">Binds 2 Zn(2+) ions per subunit.</text>
</comment>
<dbReference type="EMBL" id="LFYR01001068">
    <property type="protein sequence ID" value="KMZ65158.1"/>
    <property type="molecule type" value="Genomic_DNA"/>
</dbReference>
<feature type="binding site" evidence="11">
    <location>
        <position position="203"/>
    </location>
    <ligand>
        <name>Zn(2+)</name>
        <dbReference type="ChEBI" id="CHEBI:29105"/>
        <label>1</label>
    </ligand>
</feature>
<feature type="binding site" evidence="11">
    <location>
        <position position="191"/>
    </location>
    <ligand>
        <name>Ca(2+)</name>
        <dbReference type="ChEBI" id="CHEBI:29108"/>
        <label>2</label>
    </ligand>
</feature>
<feature type="binding site" evidence="11">
    <location>
        <position position="228"/>
    </location>
    <ligand>
        <name>Ca(2+)</name>
        <dbReference type="ChEBI" id="CHEBI:29108"/>
        <label>3</label>
    </ligand>
</feature>
<feature type="binding site" evidence="11">
    <location>
        <position position="201"/>
    </location>
    <ligand>
        <name>Zn(2+)</name>
        <dbReference type="ChEBI" id="CHEBI:29105"/>
        <label>1</label>
    </ligand>
</feature>
<dbReference type="InterPro" id="IPR006026">
    <property type="entry name" value="Peptidase_Metallo"/>
</dbReference>
<dbReference type="Pfam" id="PF00413">
    <property type="entry name" value="Peptidase_M10"/>
    <property type="match status" value="1"/>
</dbReference>
<feature type="chain" id="PRO_5005527516" evidence="13">
    <location>
        <begin position="24"/>
        <end position="358"/>
    </location>
</feature>
<keyword evidence="3 11" id="KW-0479">Metal-binding</keyword>
<keyword evidence="12" id="KW-0472">Membrane</keyword>
<dbReference type="PANTHER" id="PTHR10201:SF272">
    <property type="entry name" value="METALLOENDOPROTEINASE 5-MMP"/>
    <property type="match status" value="1"/>
</dbReference>
<feature type="binding site" evidence="11">
    <location>
        <position position="270"/>
    </location>
    <ligand>
        <name>Zn(2+)</name>
        <dbReference type="ChEBI" id="CHEBI:29105"/>
        <label>2</label>
        <note>catalytic</note>
    </ligand>
</feature>
<evidence type="ECO:0000313" key="16">
    <source>
        <dbReference type="Proteomes" id="UP000036987"/>
    </source>
</evidence>
<dbReference type="InterPro" id="IPR024079">
    <property type="entry name" value="MetalloPept_cat_dom_sf"/>
</dbReference>
<dbReference type="SUPFAM" id="SSF47090">
    <property type="entry name" value="PGBD-like"/>
    <property type="match status" value="1"/>
</dbReference>
<dbReference type="InterPro" id="IPR021158">
    <property type="entry name" value="Pept_M10A_Zn_BS"/>
</dbReference>
<feature type="binding site" evidence="11">
    <location>
        <position position="260"/>
    </location>
    <ligand>
        <name>Zn(2+)</name>
        <dbReference type="ChEBI" id="CHEBI:29105"/>
        <label>2</label>
        <note>catalytic</note>
    </ligand>
</feature>
<evidence type="ECO:0000256" key="9">
    <source>
        <dbReference type="ARBA" id="ARBA00023180"/>
    </source>
</evidence>
<evidence type="ECO:0000256" key="13">
    <source>
        <dbReference type="SAM" id="SignalP"/>
    </source>
</evidence>
<feature type="binding site" evidence="11">
    <location>
        <position position="231"/>
    </location>
    <ligand>
        <name>Ca(2+)</name>
        <dbReference type="ChEBI" id="CHEBI:29108"/>
        <label>1</label>
    </ligand>
</feature>
<feature type="binding site" evidence="11">
    <location>
        <position position="264"/>
    </location>
    <ligand>
        <name>Zn(2+)</name>
        <dbReference type="ChEBI" id="CHEBI:29105"/>
        <label>2</label>
        <note>catalytic</note>
    </ligand>
</feature>
<dbReference type="PRINTS" id="PR00138">
    <property type="entry name" value="MATRIXIN"/>
</dbReference>
<feature type="binding site" evidence="11">
    <location>
        <position position="278"/>
    </location>
    <ligand>
        <name>Zn(2+)</name>
        <dbReference type="ChEBI" id="CHEBI:29105"/>
        <label>2</label>
        <note>catalytic</note>
    </ligand>
</feature>